<name>A0A4U5NEX5_STECR</name>
<reference evidence="1" key="3">
    <citation type="journal article" date="2019" name="G3 (Bethesda)">
        <title>Hybrid Assembly of the Genome of the Entomopathogenic Nematode Steinernema carpocapsae Identifies the X-Chromosome.</title>
        <authorList>
            <person name="Serra L."/>
            <person name="Macchietto M."/>
            <person name="Macias-Munoz A."/>
            <person name="McGill C.J."/>
            <person name="Rodriguez I.M."/>
            <person name="Rodriguez B."/>
            <person name="Murad R."/>
            <person name="Mortazavi A."/>
        </authorList>
    </citation>
    <scope>NUCLEOTIDE SEQUENCE</scope>
    <source>
        <strain evidence="1">ALL</strain>
    </source>
</reference>
<dbReference type="EMBL" id="AZBU02000004">
    <property type="protein sequence ID" value="TKR81183.1"/>
    <property type="molecule type" value="Genomic_DNA"/>
</dbReference>
<protein>
    <submittedName>
        <fullName evidence="1">Uncharacterized protein</fullName>
    </submittedName>
</protein>
<accession>A0A4U5NEX5</accession>
<dbReference type="AlphaFoldDB" id="A0A4U5NEX5"/>
<reference evidence="1" key="2">
    <citation type="journal article" date="2015" name="Genome Biol.">
        <title>Comparative genomics of Steinernema reveals deeply conserved gene regulatory networks.</title>
        <authorList>
            <person name="Dillman A.R."/>
            <person name="Macchietto M."/>
            <person name="Porter C.F."/>
            <person name="Rogers A."/>
            <person name="Williams B."/>
            <person name="Antoshechkin I."/>
            <person name="Lee M.M."/>
            <person name="Goodwin Z."/>
            <person name="Lu X."/>
            <person name="Lewis E.E."/>
            <person name="Goodrich-Blair H."/>
            <person name="Stock S.P."/>
            <person name="Adams B.J."/>
            <person name="Sternberg P.W."/>
            <person name="Mortazavi A."/>
        </authorList>
    </citation>
    <scope>NUCLEOTIDE SEQUENCE [LARGE SCALE GENOMIC DNA]</scope>
    <source>
        <strain evidence="1">ALL</strain>
    </source>
</reference>
<proteinExistence type="predicted"/>
<evidence type="ECO:0000313" key="1">
    <source>
        <dbReference type="EMBL" id="TKR81183.1"/>
    </source>
</evidence>
<gene>
    <name evidence="1" type="ORF">L596_015101</name>
</gene>
<comment type="caution">
    <text evidence="1">The sequence shown here is derived from an EMBL/GenBank/DDBJ whole genome shotgun (WGS) entry which is preliminary data.</text>
</comment>
<reference evidence="1" key="1">
    <citation type="submission" date="2013-11" db="EMBL/GenBank/DDBJ databases">
        <authorList>
            <person name="Sternberg P."/>
            <person name="Dillman A."/>
            <person name="Macchietto M."/>
        </authorList>
    </citation>
    <scope>NUCLEOTIDE SEQUENCE</scope>
    <source>
        <strain evidence="1">ALL</strain>
    </source>
</reference>
<organism evidence="1">
    <name type="scientific">Steinernema carpocapsae</name>
    <name type="common">Entomopathogenic nematode</name>
    <dbReference type="NCBI Taxonomy" id="34508"/>
    <lineage>
        <taxon>Eukaryota</taxon>
        <taxon>Metazoa</taxon>
        <taxon>Ecdysozoa</taxon>
        <taxon>Nematoda</taxon>
        <taxon>Chromadorea</taxon>
        <taxon>Rhabditida</taxon>
        <taxon>Tylenchina</taxon>
        <taxon>Panagrolaimomorpha</taxon>
        <taxon>Strongyloidoidea</taxon>
        <taxon>Steinernematidae</taxon>
        <taxon>Steinernema</taxon>
    </lineage>
</organism>
<sequence>MCHKNHRLGFDVHDEGNRGGGVIDGFGAYANDDNVCGHDTILNGLVDLTVPHIRSPYRSVTWYTMATKTSFSVMEPRRSVEKVSSTRRYLENRVRRVREGSLPGLELHHFECS</sequence>